<dbReference type="CDD" id="cd22744">
    <property type="entry name" value="OTU"/>
    <property type="match status" value="1"/>
</dbReference>
<gene>
    <name evidence="1" type="ORF">DPMN_165236</name>
</gene>
<comment type="caution">
    <text evidence="1">The sequence shown here is derived from an EMBL/GenBank/DDBJ whole genome shotgun (WGS) entry which is preliminary data.</text>
</comment>
<protein>
    <submittedName>
        <fullName evidence="1">Uncharacterized protein</fullName>
    </submittedName>
</protein>
<dbReference type="PANTHER" id="PTHR12419">
    <property type="entry name" value="OTU DOMAIN CONTAINING PROTEIN"/>
    <property type="match status" value="1"/>
</dbReference>
<name>A0A9D4IUF0_DREPO</name>
<dbReference type="GO" id="GO:0016579">
    <property type="term" value="P:protein deubiquitination"/>
    <property type="evidence" value="ECO:0007669"/>
    <property type="project" value="TreeGrafter"/>
</dbReference>
<evidence type="ECO:0000313" key="1">
    <source>
        <dbReference type="EMBL" id="KAH3787115.1"/>
    </source>
</evidence>
<organism evidence="1 2">
    <name type="scientific">Dreissena polymorpha</name>
    <name type="common">Zebra mussel</name>
    <name type="synonym">Mytilus polymorpha</name>
    <dbReference type="NCBI Taxonomy" id="45954"/>
    <lineage>
        <taxon>Eukaryota</taxon>
        <taxon>Metazoa</taxon>
        <taxon>Spiralia</taxon>
        <taxon>Lophotrochozoa</taxon>
        <taxon>Mollusca</taxon>
        <taxon>Bivalvia</taxon>
        <taxon>Autobranchia</taxon>
        <taxon>Heteroconchia</taxon>
        <taxon>Euheterodonta</taxon>
        <taxon>Imparidentia</taxon>
        <taxon>Neoheterodontei</taxon>
        <taxon>Myida</taxon>
        <taxon>Dreissenoidea</taxon>
        <taxon>Dreissenidae</taxon>
        <taxon>Dreissena</taxon>
    </lineage>
</organism>
<reference evidence="1" key="2">
    <citation type="submission" date="2020-11" db="EMBL/GenBank/DDBJ databases">
        <authorList>
            <person name="McCartney M.A."/>
            <person name="Auch B."/>
            <person name="Kono T."/>
            <person name="Mallez S."/>
            <person name="Becker A."/>
            <person name="Gohl D.M."/>
            <person name="Silverstein K.A.T."/>
            <person name="Koren S."/>
            <person name="Bechman K.B."/>
            <person name="Herman A."/>
            <person name="Abrahante J.E."/>
            <person name="Garbe J."/>
        </authorList>
    </citation>
    <scope>NUCLEOTIDE SEQUENCE</scope>
    <source>
        <strain evidence="1">Duluth1</strain>
        <tissue evidence="1">Whole animal</tissue>
    </source>
</reference>
<dbReference type="PANTHER" id="PTHR12419:SF10">
    <property type="entry name" value="DEUBIQUITINASE OTUD6B"/>
    <property type="match status" value="1"/>
</dbReference>
<dbReference type="EMBL" id="JAIWYP010000008">
    <property type="protein sequence ID" value="KAH3787115.1"/>
    <property type="molecule type" value="Genomic_DNA"/>
</dbReference>
<accession>A0A9D4IUF0</accession>
<dbReference type="GO" id="GO:0004843">
    <property type="term" value="F:cysteine-type deubiquitinase activity"/>
    <property type="evidence" value="ECO:0007669"/>
    <property type="project" value="TreeGrafter"/>
</dbReference>
<dbReference type="Proteomes" id="UP000828390">
    <property type="component" value="Unassembled WGS sequence"/>
</dbReference>
<proteinExistence type="predicted"/>
<dbReference type="AlphaFoldDB" id="A0A9D4IUF0"/>
<keyword evidence="2" id="KW-1185">Reference proteome</keyword>
<dbReference type="InterPro" id="IPR050704">
    <property type="entry name" value="Peptidase_C85-like"/>
</dbReference>
<evidence type="ECO:0000313" key="2">
    <source>
        <dbReference type="Proteomes" id="UP000828390"/>
    </source>
</evidence>
<sequence>MSEGENKPLIHAGTIPKKEYVITADRKITISQIKNEHRIEMEKLPPDDRCLNPMLVKEDENSTIMLRDEYQSQFYFGTSTGDGNCLYHACSLAICGDESLSAKLRQDTADELLKNPGEYCTNHPYIDRFVKEKNLDNDAILAIKQDRGLNPLLVKKDKKATKMLPDQSQFYCGTSTGDGNCLYHACSLAICGDESLSAQLRQDTAAELLKNPGDYCTNHPYIDRFVQEKNLDNDAKLAIPIQSICPEVPRTFRELYNGTIQPLPRKPKEPKEITLFWTGVSRVGATLVPSHIVPVLSKQDNMNTDSTIFKGCLTCQKKIPVYETKCLTKGCSNHVDPGYLKIEQGDHIEVPAEGCCGLFINHHAIVDSFECSNNGNGKIQVWIVDW</sequence>
<reference evidence="1" key="1">
    <citation type="journal article" date="2019" name="bioRxiv">
        <title>The Genome of the Zebra Mussel, Dreissena polymorpha: A Resource for Invasive Species Research.</title>
        <authorList>
            <person name="McCartney M.A."/>
            <person name="Auch B."/>
            <person name="Kono T."/>
            <person name="Mallez S."/>
            <person name="Zhang Y."/>
            <person name="Obille A."/>
            <person name="Becker A."/>
            <person name="Abrahante J.E."/>
            <person name="Garbe J."/>
            <person name="Badalamenti J.P."/>
            <person name="Herman A."/>
            <person name="Mangelson H."/>
            <person name="Liachko I."/>
            <person name="Sullivan S."/>
            <person name="Sone E.D."/>
            <person name="Koren S."/>
            <person name="Silverstein K.A.T."/>
            <person name="Beckman K.B."/>
            <person name="Gohl D.M."/>
        </authorList>
    </citation>
    <scope>NUCLEOTIDE SEQUENCE</scope>
    <source>
        <strain evidence="1">Duluth1</strain>
        <tissue evidence="1">Whole animal</tissue>
    </source>
</reference>
<dbReference type="Gene3D" id="3.90.70.80">
    <property type="match status" value="2"/>
</dbReference>